<dbReference type="Pfam" id="PF03478">
    <property type="entry name" value="Beta-prop_KIB1-4"/>
    <property type="match status" value="1"/>
</dbReference>
<gene>
    <name evidence="2" type="ORF">FRX31_021518</name>
</gene>
<name>A0A7J6VW23_THATH</name>
<reference evidence="2 3" key="1">
    <citation type="submission" date="2020-06" db="EMBL/GenBank/DDBJ databases">
        <title>Transcriptomic and genomic resources for Thalictrum thalictroides and T. hernandezii: Facilitating candidate gene discovery in an emerging model plant lineage.</title>
        <authorList>
            <person name="Arias T."/>
            <person name="Riano-Pachon D.M."/>
            <person name="Di Stilio V.S."/>
        </authorList>
    </citation>
    <scope>NUCLEOTIDE SEQUENCE [LARGE SCALE GENOMIC DNA]</scope>
    <source>
        <strain evidence="3">cv. WT478/WT964</strain>
        <tissue evidence="2">Leaves</tissue>
    </source>
</reference>
<evidence type="ECO:0000313" key="3">
    <source>
        <dbReference type="Proteomes" id="UP000554482"/>
    </source>
</evidence>
<organism evidence="2 3">
    <name type="scientific">Thalictrum thalictroides</name>
    <name type="common">Rue-anemone</name>
    <name type="synonym">Anemone thalictroides</name>
    <dbReference type="NCBI Taxonomy" id="46969"/>
    <lineage>
        <taxon>Eukaryota</taxon>
        <taxon>Viridiplantae</taxon>
        <taxon>Streptophyta</taxon>
        <taxon>Embryophyta</taxon>
        <taxon>Tracheophyta</taxon>
        <taxon>Spermatophyta</taxon>
        <taxon>Magnoliopsida</taxon>
        <taxon>Ranunculales</taxon>
        <taxon>Ranunculaceae</taxon>
        <taxon>Thalictroideae</taxon>
        <taxon>Thalictrum</taxon>
    </lineage>
</organism>
<dbReference type="AlphaFoldDB" id="A0A7J6VW23"/>
<keyword evidence="3" id="KW-1185">Reference proteome</keyword>
<dbReference type="SUPFAM" id="SSF81383">
    <property type="entry name" value="F-box domain"/>
    <property type="match status" value="1"/>
</dbReference>
<dbReference type="Proteomes" id="UP000554482">
    <property type="component" value="Unassembled WGS sequence"/>
</dbReference>
<dbReference type="PANTHER" id="PTHR44259:SF107">
    <property type="entry name" value="F-BOX PROTEIN SKIP23-LIKE"/>
    <property type="match status" value="1"/>
</dbReference>
<proteinExistence type="predicted"/>
<comment type="caution">
    <text evidence="2">The sequence shown here is derived from an EMBL/GenBank/DDBJ whole genome shotgun (WGS) entry which is preliminary data.</text>
</comment>
<dbReference type="InterPro" id="IPR036047">
    <property type="entry name" value="F-box-like_dom_sf"/>
</dbReference>
<dbReference type="PANTHER" id="PTHR44259">
    <property type="entry name" value="OS07G0183000 PROTEIN-RELATED"/>
    <property type="match status" value="1"/>
</dbReference>
<feature type="domain" description="KIB1-4 beta-propeller" evidence="1">
    <location>
        <begin position="82"/>
        <end position="347"/>
    </location>
</feature>
<dbReference type="EMBL" id="JABWDY010026204">
    <property type="protein sequence ID" value="KAF5188897.1"/>
    <property type="molecule type" value="Genomic_DNA"/>
</dbReference>
<evidence type="ECO:0000313" key="2">
    <source>
        <dbReference type="EMBL" id="KAF5188897.1"/>
    </source>
</evidence>
<dbReference type="InterPro" id="IPR050942">
    <property type="entry name" value="F-box_BR-signaling"/>
</dbReference>
<dbReference type="OrthoDB" id="1855887at2759"/>
<protein>
    <recommendedName>
        <fullName evidence="1">KIB1-4 beta-propeller domain-containing protein</fullName>
    </recommendedName>
</protein>
<sequence>MDKEVGEVNWLDLPFHVMSLILLKLVYVKDYIRFGAVCQSWHSIYTHNRDDYIRHLPHQLPVLIVTTEAEKHIRHWQTRSYYDLSENRVCKFPLSVPHCDYFHSFFSSEGWLIRDEGQYVSLFNPFLSVDNVIMLPSLEDEDDEMGDDKWLGKAALSANPALNPNYVLMAVCFGNCWKAAFYKPGNPRWTSLLDCEEGDFIVDVIYSGYQFYAMTTDGSIWAYDLSSSIPNVSKVAPCIDQTERIGDCLRYYLVESLGELLGVKRNWSSKDSPYTLNFQVFRLDQNMFKWIETKSLSGRSLFVGNNTSMSIMASDFPRCKPNCIYFTHEGRNHEPFEEHSHDMGVYNLEDGSIEPHYLMESIKLNYPAPMWIEPTFTK</sequence>
<evidence type="ECO:0000259" key="1">
    <source>
        <dbReference type="Pfam" id="PF03478"/>
    </source>
</evidence>
<accession>A0A7J6VW23</accession>
<dbReference type="InterPro" id="IPR005174">
    <property type="entry name" value="KIB1-4_b-propeller"/>
</dbReference>